<evidence type="ECO:0000256" key="1">
    <source>
        <dbReference type="ARBA" id="ARBA00022737"/>
    </source>
</evidence>
<dbReference type="InterPro" id="IPR027417">
    <property type="entry name" value="P-loop_NTPase"/>
</dbReference>
<proteinExistence type="predicted"/>
<dbReference type="InterPro" id="IPR050611">
    <property type="entry name" value="ABCF"/>
</dbReference>
<evidence type="ECO:0008006" key="4">
    <source>
        <dbReference type="Google" id="ProtNLM"/>
    </source>
</evidence>
<sequence>MAIAGTVRAQLVPLVLDEPTNNLDLASVAHLTEALESYRGALLVVSHAEPFLAELSLDRTLTVA</sequence>
<protein>
    <recommendedName>
        <fullName evidence="4">ABC transporter ATP-binding protein</fullName>
    </recommendedName>
</protein>
<name>A0ABY5KM20_9ACTN</name>
<dbReference type="PANTHER" id="PTHR19211">
    <property type="entry name" value="ATP-BINDING TRANSPORT PROTEIN-RELATED"/>
    <property type="match status" value="1"/>
</dbReference>
<dbReference type="Proteomes" id="UP001315860">
    <property type="component" value="Chromosome"/>
</dbReference>
<organism evidence="2 3">
    <name type="scientific">Aeromicrobium duanguangcaii</name>
    <dbReference type="NCBI Taxonomy" id="2968086"/>
    <lineage>
        <taxon>Bacteria</taxon>
        <taxon>Bacillati</taxon>
        <taxon>Actinomycetota</taxon>
        <taxon>Actinomycetes</taxon>
        <taxon>Propionibacteriales</taxon>
        <taxon>Nocardioidaceae</taxon>
        <taxon>Aeromicrobium</taxon>
    </lineage>
</organism>
<reference evidence="2 3" key="1">
    <citation type="submission" date="2022-07" db="EMBL/GenBank/DDBJ databases">
        <title>Novel species in genus Aeromicrobium.</title>
        <authorList>
            <person name="Ye L."/>
        </authorList>
    </citation>
    <scope>NUCLEOTIDE SEQUENCE [LARGE SCALE GENOMIC DNA]</scope>
    <source>
        <strain evidence="3">zg-Y50</strain>
    </source>
</reference>
<dbReference type="SUPFAM" id="SSF52540">
    <property type="entry name" value="P-loop containing nucleoside triphosphate hydrolases"/>
    <property type="match status" value="1"/>
</dbReference>
<keyword evidence="1" id="KW-0677">Repeat</keyword>
<accession>A0ABY5KM20</accession>
<dbReference type="EMBL" id="CP101990">
    <property type="protein sequence ID" value="UUI70090.1"/>
    <property type="molecule type" value="Genomic_DNA"/>
</dbReference>
<evidence type="ECO:0000313" key="3">
    <source>
        <dbReference type="Proteomes" id="UP001315860"/>
    </source>
</evidence>
<keyword evidence="3" id="KW-1185">Reference proteome</keyword>
<dbReference type="Gene3D" id="3.40.50.300">
    <property type="entry name" value="P-loop containing nucleotide triphosphate hydrolases"/>
    <property type="match status" value="1"/>
</dbReference>
<dbReference type="PANTHER" id="PTHR19211:SF6">
    <property type="entry name" value="BLL7188 PROTEIN"/>
    <property type="match status" value="1"/>
</dbReference>
<dbReference type="RefSeq" id="WP_232418583.1">
    <property type="nucleotide sequence ID" value="NZ_CP101990.1"/>
</dbReference>
<evidence type="ECO:0000313" key="2">
    <source>
        <dbReference type="EMBL" id="UUI70090.1"/>
    </source>
</evidence>
<gene>
    <name evidence="2" type="ORF">NP095_15150</name>
</gene>